<name>A0A2B7XCQ4_9EURO</name>
<dbReference type="Pfam" id="PF08202">
    <property type="entry name" value="MIS13"/>
    <property type="match status" value="1"/>
</dbReference>
<proteinExistence type="predicted"/>
<dbReference type="PANTHER" id="PTHR14778:SF2">
    <property type="entry name" value="KINETOCHORE-ASSOCIATED PROTEIN DSN1 HOMOLOG"/>
    <property type="match status" value="1"/>
</dbReference>
<feature type="compositionally biased region" description="Low complexity" evidence="1">
    <location>
        <begin position="423"/>
        <end position="443"/>
    </location>
</feature>
<evidence type="ECO:0000313" key="2">
    <source>
        <dbReference type="EMBL" id="PGH09434.1"/>
    </source>
</evidence>
<feature type="compositionally biased region" description="Basic and acidic residues" evidence="1">
    <location>
        <begin position="359"/>
        <end position="371"/>
    </location>
</feature>
<accession>A0A2B7XCQ4</accession>
<organism evidence="2 3">
    <name type="scientific">Blastomyces parvus</name>
    <dbReference type="NCBI Taxonomy" id="2060905"/>
    <lineage>
        <taxon>Eukaryota</taxon>
        <taxon>Fungi</taxon>
        <taxon>Dikarya</taxon>
        <taxon>Ascomycota</taxon>
        <taxon>Pezizomycotina</taxon>
        <taxon>Eurotiomycetes</taxon>
        <taxon>Eurotiomycetidae</taxon>
        <taxon>Onygenales</taxon>
        <taxon>Ajellomycetaceae</taxon>
        <taxon>Blastomyces</taxon>
    </lineage>
</organism>
<dbReference type="GO" id="GO:0000444">
    <property type="term" value="C:MIS12/MIND type complex"/>
    <property type="evidence" value="ECO:0007669"/>
    <property type="project" value="InterPro"/>
</dbReference>
<feature type="compositionally biased region" description="Acidic residues" evidence="1">
    <location>
        <begin position="583"/>
        <end position="597"/>
    </location>
</feature>
<feature type="region of interest" description="Disordered" evidence="1">
    <location>
        <begin position="410"/>
        <end position="450"/>
    </location>
</feature>
<dbReference type="GO" id="GO:0051301">
    <property type="term" value="P:cell division"/>
    <property type="evidence" value="ECO:0007669"/>
    <property type="project" value="InterPro"/>
</dbReference>
<keyword evidence="3" id="KW-1185">Reference proteome</keyword>
<evidence type="ECO:0000256" key="1">
    <source>
        <dbReference type="SAM" id="MobiDB-lite"/>
    </source>
</evidence>
<sequence length="619" mass="68344">MTATFTTTAATISTRSTTHHIIDFEDSRPSRYEQGTTRSRAPLTTIDPAMSQARGRLPNGNGTKRNVKGGDGYSEKGANGWGGKRKAAEYDEDVEGFQFNRGTAPKKSKPATIDENSVPQPPQDDDTQQQGQVVRKQKGRGRPPKSTDTSRHVTFGTPNGNLPTRPLRRTSKRLAEEEPTAIIPEKSSKSRRKSHDVEPTPIINPKKRGSSKIKDSQIAPPMEETEVQSTTPLANANTQKIALPLADTPVIRKNKEMRMEKSQKGQRRSSLGRRGRRASLLIESGVSNALPHDQVDTAHFYKHIECEGLSEPKRMRQLLTWCATRALGEKPTGSRSEDESARLAARVIQEELLEDFANRPELSDWSSRQETETPAVVVKKPNPRNIQNAGKIKELEAQIHKLQLERQSLTSLLRPPSIPRIRPPSSTSAQPSDTQQPSTPTPQLDRINPDLLDPSQLTILTSLNPSNVASISPDKSTPTSQTDPSYTSISNITSRLSRLTTSLIPTLDSFASGIHDVELFRRAADDVAGQVLAICARRLEERDLLQPRRIGDEDLGVSTSGRTIRTRRRKGKQKVGESGPHEEEGEGDSDADSDEADDLRIEKEDLTIVLGALSRLESR</sequence>
<dbReference type="GO" id="GO:0007059">
    <property type="term" value="P:chromosome segregation"/>
    <property type="evidence" value="ECO:0007669"/>
    <property type="project" value="InterPro"/>
</dbReference>
<dbReference type="Proteomes" id="UP000224080">
    <property type="component" value="Unassembled WGS sequence"/>
</dbReference>
<gene>
    <name evidence="2" type="ORF">GX51_00539</name>
</gene>
<feature type="compositionally biased region" description="Basic residues" evidence="1">
    <location>
        <begin position="264"/>
        <end position="275"/>
    </location>
</feature>
<evidence type="ECO:0000313" key="3">
    <source>
        <dbReference type="Proteomes" id="UP000224080"/>
    </source>
</evidence>
<comment type="caution">
    <text evidence="2">The sequence shown here is derived from an EMBL/GenBank/DDBJ whole genome shotgun (WGS) entry which is preliminary data.</text>
</comment>
<feature type="region of interest" description="Disordered" evidence="1">
    <location>
        <begin position="359"/>
        <end position="384"/>
    </location>
</feature>
<dbReference type="AlphaFoldDB" id="A0A2B7XCQ4"/>
<protein>
    <submittedName>
        <fullName evidence="2">Kinetochore protein Mis13/DSN1</fullName>
    </submittedName>
</protein>
<feature type="region of interest" description="Disordered" evidence="1">
    <location>
        <begin position="254"/>
        <end position="275"/>
    </location>
</feature>
<dbReference type="STRING" id="2060905.A0A2B7XCQ4"/>
<feature type="compositionally biased region" description="Basic and acidic residues" evidence="1">
    <location>
        <begin position="254"/>
        <end position="263"/>
    </location>
</feature>
<dbReference type="PANTHER" id="PTHR14778">
    <property type="entry name" value="KINETOCHORE-ASSOCIATED PROTEIN DSN1 HOMOLOG"/>
    <property type="match status" value="1"/>
</dbReference>
<feature type="region of interest" description="Disordered" evidence="1">
    <location>
        <begin position="48"/>
        <end position="233"/>
    </location>
</feature>
<feature type="compositionally biased region" description="Basic residues" evidence="1">
    <location>
        <begin position="564"/>
        <end position="573"/>
    </location>
</feature>
<feature type="region of interest" description="Disordered" evidence="1">
    <location>
        <begin position="463"/>
        <end position="488"/>
    </location>
</feature>
<dbReference type="OrthoDB" id="3364649at2759"/>
<dbReference type="InterPro" id="IPR013218">
    <property type="entry name" value="Dsn1/Mis13"/>
</dbReference>
<feature type="region of interest" description="Disordered" evidence="1">
    <location>
        <begin position="552"/>
        <end position="600"/>
    </location>
</feature>
<reference evidence="2 3" key="1">
    <citation type="submission" date="2017-10" db="EMBL/GenBank/DDBJ databases">
        <title>Comparative genomics in systemic dimorphic fungi from Ajellomycetaceae.</title>
        <authorList>
            <person name="Munoz J.F."/>
            <person name="Mcewen J.G."/>
            <person name="Clay O.K."/>
            <person name="Cuomo C.A."/>
        </authorList>
    </citation>
    <scope>NUCLEOTIDE SEQUENCE [LARGE SCALE GENOMIC DNA]</scope>
    <source>
        <strain evidence="2 3">UAMH130</strain>
    </source>
</reference>
<dbReference type="EMBL" id="PDNC01000004">
    <property type="protein sequence ID" value="PGH09434.1"/>
    <property type="molecule type" value="Genomic_DNA"/>
</dbReference>